<organism evidence="1 3">
    <name type="scientific">Durusdinium trenchii</name>
    <dbReference type="NCBI Taxonomy" id="1381693"/>
    <lineage>
        <taxon>Eukaryota</taxon>
        <taxon>Sar</taxon>
        <taxon>Alveolata</taxon>
        <taxon>Dinophyceae</taxon>
        <taxon>Suessiales</taxon>
        <taxon>Symbiodiniaceae</taxon>
        <taxon>Durusdinium</taxon>
    </lineage>
</organism>
<dbReference type="EMBL" id="CAXAMM010000448">
    <property type="protein sequence ID" value="CAK8987540.1"/>
    <property type="molecule type" value="Genomic_DNA"/>
</dbReference>
<gene>
    <name evidence="2" type="ORF">SCF082_LOCUS1023</name>
    <name evidence="1" type="ORF">SCF082_LOCUS959</name>
</gene>
<evidence type="ECO:0000313" key="1">
    <source>
        <dbReference type="EMBL" id="CAK8987409.1"/>
    </source>
</evidence>
<reference evidence="1 3" key="1">
    <citation type="submission" date="2024-02" db="EMBL/GenBank/DDBJ databases">
        <authorList>
            <person name="Chen Y."/>
            <person name="Shah S."/>
            <person name="Dougan E. K."/>
            <person name="Thang M."/>
            <person name="Chan C."/>
        </authorList>
    </citation>
    <scope>NUCLEOTIDE SEQUENCE [LARGE SCALE GENOMIC DNA]</scope>
</reference>
<proteinExistence type="predicted"/>
<keyword evidence="3" id="KW-1185">Reference proteome</keyword>
<name>A0ABP0HE34_9DINO</name>
<dbReference type="Proteomes" id="UP001642464">
    <property type="component" value="Unassembled WGS sequence"/>
</dbReference>
<dbReference type="GO" id="GO:0005840">
    <property type="term" value="C:ribosome"/>
    <property type="evidence" value="ECO:0007669"/>
    <property type="project" value="UniProtKB-KW"/>
</dbReference>
<dbReference type="EMBL" id="CAXAMM010000436">
    <property type="protein sequence ID" value="CAK8987409.1"/>
    <property type="molecule type" value="Genomic_DNA"/>
</dbReference>
<comment type="caution">
    <text evidence="1">The sequence shown here is derived from an EMBL/GenBank/DDBJ whole genome shotgun (WGS) entry which is preliminary data.</text>
</comment>
<evidence type="ECO:0000313" key="2">
    <source>
        <dbReference type="EMBL" id="CAK8987540.1"/>
    </source>
</evidence>
<keyword evidence="1" id="KW-0687">Ribonucleoprotein</keyword>
<keyword evidence="1" id="KW-0689">Ribosomal protein</keyword>
<accession>A0ABP0HE34</accession>
<sequence length="202" mass="22588">MKAQLPLTALEAMQSGSWKGTDLIRLSNPLSRPSAREVANAYTFLKPAIVDSPSKVPSGYYLTDAFIYLDKLLKCKLFKPSDNVTRVDLAAHEAVRLKKCIQSLRFLWRSSPAEAQDPRVADLKRYLQDSPQKRRPHRADVSRLCLGFYSLTCPFMTLWAEFKNTRACTSDSGCWGFPALSWHLSGFAVASFAAFTCANGGW</sequence>
<protein>
    <submittedName>
        <fullName evidence="1">30S ribosomal protein S6</fullName>
    </submittedName>
</protein>
<evidence type="ECO:0000313" key="3">
    <source>
        <dbReference type="Proteomes" id="UP001642464"/>
    </source>
</evidence>